<dbReference type="EMBL" id="LWDF02001344">
    <property type="protein sequence ID" value="KAE8239090.1"/>
    <property type="molecule type" value="Genomic_DNA"/>
</dbReference>
<gene>
    <name evidence="2" type="ORF">A4X13_0g8256</name>
</gene>
<feature type="non-terminal residue" evidence="2">
    <location>
        <position position="1"/>
    </location>
</feature>
<accession>A0A8T8SGE3</accession>
<feature type="compositionally biased region" description="Basic and acidic residues" evidence="1">
    <location>
        <begin position="521"/>
        <end position="535"/>
    </location>
</feature>
<comment type="caution">
    <text evidence="2">The sequence shown here is derived from an EMBL/GenBank/DDBJ whole genome shotgun (WGS) entry which is preliminary data.</text>
</comment>
<feature type="compositionally biased region" description="Acidic residues" evidence="1">
    <location>
        <begin position="474"/>
        <end position="508"/>
    </location>
</feature>
<name>A0A8T8SGE3_9BASI</name>
<dbReference type="AlphaFoldDB" id="A0A8T8SGE3"/>
<feature type="compositionally biased region" description="Low complexity" evidence="1">
    <location>
        <begin position="509"/>
        <end position="519"/>
    </location>
</feature>
<reference evidence="2" key="2">
    <citation type="journal article" date="2019" name="IMA Fungus">
        <title>Genome sequencing and comparison of five Tilletia species to identify candidate genes for the detection of regulated species infecting wheat.</title>
        <authorList>
            <person name="Nguyen H.D.T."/>
            <person name="Sultana T."/>
            <person name="Kesanakurti P."/>
            <person name="Hambleton S."/>
        </authorList>
    </citation>
    <scope>NUCLEOTIDE SEQUENCE</scope>
    <source>
        <strain evidence="2">DAOMC 236416</strain>
    </source>
</reference>
<evidence type="ECO:0000313" key="3">
    <source>
        <dbReference type="Proteomes" id="UP000077521"/>
    </source>
</evidence>
<keyword evidence="3" id="KW-1185">Reference proteome</keyword>
<dbReference type="Proteomes" id="UP000077521">
    <property type="component" value="Unassembled WGS sequence"/>
</dbReference>
<feature type="compositionally biased region" description="Polar residues" evidence="1">
    <location>
        <begin position="450"/>
        <end position="465"/>
    </location>
</feature>
<proteinExistence type="predicted"/>
<protein>
    <submittedName>
        <fullName evidence="2">Uncharacterized protein</fullName>
    </submittedName>
</protein>
<evidence type="ECO:0000256" key="1">
    <source>
        <dbReference type="SAM" id="MobiDB-lite"/>
    </source>
</evidence>
<evidence type="ECO:0000313" key="2">
    <source>
        <dbReference type="EMBL" id="KAE8239090.1"/>
    </source>
</evidence>
<feature type="region of interest" description="Disordered" evidence="1">
    <location>
        <begin position="448"/>
        <end position="595"/>
    </location>
</feature>
<reference evidence="2" key="1">
    <citation type="submission" date="2016-04" db="EMBL/GenBank/DDBJ databases">
        <authorList>
            <person name="Nguyen H.D."/>
            <person name="Samba Siva P."/>
            <person name="Cullis J."/>
            <person name="Levesque C.A."/>
            <person name="Hambleton S."/>
        </authorList>
    </citation>
    <scope>NUCLEOTIDE SEQUENCE</scope>
    <source>
        <strain evidence="2">DAOMC 236416</strain>
    </source>
</reference>
<organism evidence="2 3">
    <name type="scientific">Tilletia indica</name>
    <dbReference type="NCBI Taxonomy" id="43049"/>
    <lineage>
        <taxon>Eukaryota</taxon>
        <taxon>Fungi</taxon>
        <taxon>Dikarya</taxon>
        <taxon>Basidiomycota</taxon>
        <taxon>Ustilaginomycotina</taxon>
        <taxon>Exobasidiomycetes</taxon>
        <taxon>Tilletiales</taxon>
        <taxon>Tilletiaceae</taxon>
        <taxon>Tilletia</taxon>
    </lineage>
</organism>
<sequence>TGFEMSSKNLHVESRRKIASGGVDDAMNVNDAGGESTPFLTSAQTLQNLSLVDKDMADLVHFCTERRFDGIPDWQHYAVRAHLTHWMPAVGEGELEHQLYWFVHLGRNWPRVTAVRPQIVWYNKSGAEKAVWLRADIRVRGSNIHETMRDTREALWQDSLEFLSRIPIPNPTLRVLHLLFSVRADVVKAISDILRQIPQLTEIVLISDTPAEFTSWARPVLDLDKIYANQEGGQHLKRFLLRAPALRVTSHQPDKFFSNLRGAHTICLAVHHIRSSIRTWQWTLKMMNAAPDVKALEIVEADPWDLVHIHNQEPQQQPHARIEVKSLMHLTVCVYHLDALFFTLLDAPALKYLRARTHSRIGRVGFCDKNHFPALLVANLWCRGPVIERFEAIGLGKSQFLHNIGVNLYKRRDHDDEVLAYLKRFDPDRDALYDNFPPPEMLPVLESDQETMSVTSGADSASSESLQEHHDCENGAEDDEDNGADDDDGEDNDDDDSAEEEDFEDSSSDESMSGSSYTDSSEDRPHQDLAQHAQDENMSDIEGESVGLGEDAEEHASPSFGHIEQQQGGPSMEPVKTLALSSGEDSPWDGEQMYF</sequence>